<evidence type="ECO:0000313" key="6">
    <source>
        <dbReference type="EMBL" id="MFC5891780.1"/>
    </source>
</evidence>
<dbReference type="PANTHER" id="PTHR30346">
    <property type="entry name" value="TRANSCRIPTIONAL DUAL REGULATOR HCAR-RELATED"/>
    <property type="match status" value="1"/>
</dbReference>
<dbReference type="InterPro" id="IPR005119">
    <property type="entry name" value="LysR_subst-bd"/>
</dbReference>
<evidence type="ECO:0000313" key="7">
    <source>
        <dbReference type="Proteomes" id="UP001596241"/>
    </source>
</evidence>
<keyword evidence="7" id="KW-1185">Reference proteome</keyword>
<evidence type="ECO:0000256" key="4">
    <source>
        <dbReference type="ARBA" id="ARBA00023163"/>
    </source>
</evidence>
<organism evidence="6 7">
    <name type="scientific">Streptomyces ramulosus</name>
    <dbReference type="NCBI Taxonomy" id="47762"/>
    <lineage>
        <taxon>Bacteria</taxon>
        <taxon>Bacillati</taxon>
        <taxon>Actinomycetota</taxon>
        <taxon>Actinomycetes</taxon>
        <taxon>Kitasatosporales</taxon>
        <taxon>Streptomycetaceae</taxon>
        <taxon>Streptomyces</taxon>
    </lineage>
</organism>
<name>A0ABW1FC69_9ACTN</name>
<dbReference type="PROSITE" id="PS50931">
    <property type="entry name" value="HTH_LYSR"/>
    <property type="match status" value="1"/>
</dbReference>
<proteinExistence type="inferred from homology"/>
<dbReference type="InterPro" id="IPR036390">
    <property type="entry name" value="WH_DNA-bd_sf"/>
</dbReference>
<dbReference type="Proteomes" id="UP001596241">
    <property type="component" value="Unassembled WGS sequence"/>
</dbReference>
<dbReference type="Pfam" id="PF00126">
    <property type="entry name" value="HTH_1"/>
    <property type="match status" value="1"/>
</dbReference>
<dbReference type="InterPro" id="IPR000847">
    <property type="entry name" value="LysR_HTH_N"/>
</dbReference>
<gene>
    <name evidence="6" type="ORF">ACFP3M_02940</name>
</gene>
<evidence type="ECO:0000256" key="1">
    <source>
        <dbReference type="ARBA" id="ARBA00009437"/>
    </source>
</evidence>
<dbReference type="PANTHER" id="PTHR30346:SF28">
    <property type="entry name" value="HTH-TYPE TRANSCRIPTIONAL REGULATOR CYNR"/>
    <property type="match status" value="1"/>
</dbReference>
<comment type="similarity">
    <text evidence="1">Belongs to the LysR transcriptional regulatory family.</text>
</comment>
<dbReference type="Pfam" id="PF03466">
    <property type="entry name" value="LysR_substrate"/>
    <property type="match status" value="1"/>
</dbReference>
<evidence type="ECO:0000256" key="3">
    <source>
        <dbReference type="ARBA" id="ARBA00023125"/>
    </source>
</evidence>
<dbReference type="PRINTS" id="PR00039">
    <property type="entry name" value="HTHLYSR"/>
</dbReference>
<dbReference type="Gene3D" id="3.40.190.290">
    <property type="match status" value="1"/>
</dbReference>
<dbReference type="EMBL" id="JBHSPW010000001">
    <property type="protein sequence ID" value="MFC5891780.1"/>
    <property type="molecule type" value="Genomic_DNA"/>
</dbReference>
<keyword evidence="4" id="KW-0804">Transcription</keyword>
<feature type="domain" description="HTH lysR-type" evidence="5">
    <location>
        <begin position="1"/>
        <end position="57"/>
    </location>
</feature>
<keyword evidence="2" id="KW-0805">Transcription regulation</keyword>
<keyword evidence="3" id="KW-0238">DNA-binding</keyword>
<reference evidence="7" key="1">
    <citation type="journal article" date="2019" name="Int. J. Syst. Evol. Microbiol.">
        <title>The Global Catalogue of Microorganisms (GCM) 10K type strain sequencing project: providing services to taxonomists for standard genome sequencing and annotation.</title>
        <authorList>
            <consortium name="The Broad Institute Genomics Platform"/>
            <consortium name="The Broad Institute Genome Sequencing Center for Infectious Disease"/>
            <person name="Wu L."/>
            <person name="Ma J."/>
        </authorList>
    </citation>
    <scope>NUCLEOTIDE SEQUENCE [LARGE SCALE GENOMIC DNA]</scope>
    <source>
        <strain evidence="7">CGMCC 1.15809</strain>
    </source>
</reference>
<sequence>MEVHQLRYFAAIAVEGSFTAAAARLHVSQSGVSTQLAKLERELGQRLFTRGRTLGLTPAGQAILPLARETLAGLDAIAHTAAEFADAVRGPVRLGTIPGCTVPGFLDVVACLRRTDPGITLHVIENDTAELQHGILDRTLDIALVGYAGTLRTEFVQHLVSDEQLHVFAAPDVALGPRPRLADVQRHPVLCLPLGSGIRAAYDRSCARVGLEARIDIEASSPLTLLGLAERGGGVAVLPSAIAAPRSLTATPIKDAHVHARLSLISHHEQPSPAVRVVFGKLAEAVAPSR</sequence>
<dbReference type="RefSeq" id="WP_345080885.1">
    <property type="nucleotide sequence ID" value="NZ_BAAAWG010000006.1"/>
</dbReference>
<comment type="caution">
    <text evidence="6">The sequence shown here is derived from an EMBL/GenBank/DDBJ whole genome shotgun (WGS) entry which is preliminary data.</text>
</comment>
<evidence type="ECO:0000259" key="5">
    <source>
        <dbReference type="PROSITE" id="PS50931"/>
    </source>
</evidence>
<dbReference type="InterPro" id="IPR036388">
    <property type="entry name" value="WH-like_DNA-bd_sf"/>
</dbReference>
<protein>
    <submittedName>
        <fullName evidence="6">LysR family transcriptional regulator</fullName>
    </submittedName>
</protein>
<dbReference type="Gene3D" id="1.10.10.10">
    <property type="entry name" value="Winged helix-like DNA-binding domain superfamily/Winged helix DNA-binding domain"/>
    <property type="match status" value="1"/>
</dbReference>
<dbReference type="SUPFAM" id="SSF53850">
    <property type="entry name" value="Periplasmic binding protein-like II"/>
    <property type="match status" value="1"/>
</dbReference>
<accession>A0ABW1FC69</accession>
<dbReference type="SUPFAM" id="SSF46785">
    <property type="entry name" value="Winged helix' DNA-binding domain"/>
    <property type="match status" value="1"/>
</dbReference>
<evidence type="ECO:0000256" key="2">
    <source>
        <dbReference type="ARBA" id="ARBA00023015"/>
    </source>
</evidence>